<accession>A0AAV4S5H8</accession>
<keyword evidence="2" id="KW-1185">Reference proteome</keyword>
<organism evidence="1 2">
    <name type="scientific">Caerostris darwini</name>
    <dbReference type="NCBI Taxonomy" id="1538125"/>
    <lineage>
        <taxon>Eukaryota</taxon>
        <taxon>Metazoa</taxon>
        <taxon>Ecdysozoa</taxon>
        <taxon>Arthropoda</taxon>
        <taxon>Chelicerata</taxon>
        <taxon>Arachnida</taxon>
        <taxon>Araneae</taxon>
        <taxon>Araneomorphae</taxon>
        <taxon>Entelegynae</taxon>
        <taxon>Araneoidea</taxon>
        <taxon>Araneidae</taxon>
        <taxon>Caerostris</taxon>
    </lineage>
</organism>
<dbReference type="Proteomes" id="UP001054837">
    <property type="component" value="Unassembled WGS sequence"/>
</dbReference>
<proteinExistence type="predicted"/>
<evidence type="ECO:0000313" key="2">
    <source>
        <dbReference type="Proteomes" id="UP001054837"/>
    </source>
</evidence>
<gene>
    <name evidence="1" type="ORF">CDAR_525921</name>
</gene>
<dbReference type="AlphaFoldDB" id="A0AAV4S5H8"/>
<comment type="caution">
    <text evidence="1">The sequence shown here is derived from an EMBL/GenBank/DDBJ whole genome shotgun (WGS) entry which is preliminary data.</text>
</comment>
<sequence>MQWSATGTRMTAGEYLSTDICCEDAGRKNCFHWINGAAKFCDKKYPYEKIIHSKQNLQLHSIQAAIFQLHDHFVYYLPNHSSRSHFNSLNILTLRLLQAVIENNDTLSGTKSEMIHQASPSARSRLLARIIVTWPLMDDEGKLEDTEKNAPENDLAMG</sequence>
<reference evidence="1 2" key="1">
    <citation type="submission" date="2021-06" db="EMBL/GenBank/DDBJ databases">
        <title>Caerostris darwini draft genome.</title>
        <authorList>
            <person name="Kono N."/>
            <person name="Arakawa K."/>
        </authorList>
    </citation>
    <scope>NUCLEOTIDE SEQUENCE [LARGE SCALE GENOMIC DNA]</scope>
</reference>
<dbReference type="EMBL" id="BPLQ01007117">
    <property type="protein sequence ID" value="GIY27977.1"/>
    <property type="molecule type" value="Genomic_DNA"/>
</dbReference>
<evidence type="ECO:0000313" key="1">
    <source>
        <dbReference type="EMBL" id="GIY27977.1"/>
    </source>
</evidence>
<protein>
    <submittedName>
        <fullName evidence="1">Uncharacterized protein</fullName>
    </submittedName>
</protein>
<name>A0AAV4S5H8_9ARAC</name>